<evidence type="ECO:0000256" key="1">
    <source>
        <dbReference type="SAM" id="MobiDB-lite"/>
    </source>
</evidence>
<organism evidence="2 3">
    <name type="scientific">Stereocaulon virgatum</name>
    <dbReference type="NCBI Taxonomy" id="373712"/>
    <lineage>
        <taxon>Eukaryota</taxon>
        <taxon>Fungi</taxon>
        <taxon>Dikarya</taxon>
        <taxon>Ascomycota</taxon>
        <taxon>Pezizomycotina</taxon>
        <taxon>Lecanoromycetes</taxon>
        <taxon>OSLEUM clade</taxon>
        <taxon>Lecanoromycetidae</taxon>
        <taxon>Lecanorales</taxon>
        <taxon>Lecanorineae</taxon>
        <taxon>Stereocaulaceae</taxon>
        <taxon>Stereocaulon</taxon>
    </lineage>
</organism>
<name>A0ABR4A484_9LECA</name>
<accession>A0ABR4A484</accession>
<protein>
    <submittedName>
        <fullName evidence="2">Uncharacterized protein</fullName>
    </submittedName>
</protein>
<gene>
    <name evidence="2" type="ORF">N7G274_006757</name>
</gene>
<keyword evidence="3" id="KW-1185">Reference proteome</keyword>
<dbReference type="Proteomes" id="UP001590950">
    <property type="component" value="Unassembled WGS sequence"/>
</dbReference>
<feature type="compositionally biased region" description="Polar residues" evidence="1">
    <location>
        <begin position="98"/>
        <end position="111"/>
    </location>
</feature>
<proteinExistence type="predicted"/>
<sequence>MSAAGSTPSAEPVQSVDRYASFMVQLARQASHSPNSSLVPQPSNSAPSRQTRIITWDELIATGTCIHFRQPKPPQSLPQQESKPEPVIDSIEQHDHQNLSTGTSFNSTQLLQRPKRRRSDSDAQSDDQVPPPAKYFKLTHENLALLQAQLGPPSIVPSLEQRRPQPGSVTRHRRLSGQPPRRAATEELQRPYPNHDTPDRRKMIERLSKGLAVRLASPTPKWNLTYEEGQQIGIEVWQRKEMEQMLEAGFSARVLRPKDEDRRNHFDRPRWYAIHYGHPNDKKTWEYTESPNGRLRRVQEAVYTI</sequence>
<reference evidence="2 3" key="1">
    <citation type="submission" date="2024-09" db="EMBL/GenBank/DDBJ databases">
        <title>Rethinking Asexuality: The Enigmatic Case of Functional Sexual Genes in Lepraria (Stereocaulaceae).</title>
        <authorList>
            <person name="Doellman M."/>
            <person name="Sun Y."/>
            <person name="Barcenas-Pena A."/>
            <person name="Lumbsch H.T."/>
            <person name="Grewe F."/>
        </authorList>
    </citation>
    <scope>NUCLEOTIDE SEQUENCE [LARGE SCALE GENOMIC DNA]</scope>
    <source>
        <strain evidence="2 3">Mercado 3170</strain>
    </source>
</reference>
<evidence type="ECO:0000313" key="3">
    <source>
        <dbReference type="Proteomes" id="UP001590950"/>
    </source>
</evidence>
<comment type="caution">
    <text evidence="2">The sequence shown here is derived from an EMBL/GenBank/DDBJ whole genome shotgun (WGS) entry which is preliminary data.</text>
</comment>
<dbReference type="EMBL" id="JBEFKJ010000021">
    <property type="protein sequence ID" value="KAL2040314.1"/>
    <property type="molecule type" value="Genomic_DNA"/>
</dbReference>
<feature type="region of interest" description="Disordered" evidence="1">
    <location>
        <begin position="96"/>
        <end position="133"/>
    </location>
</feature>
<feature type="region of interest" description="Disordered" evidence="1">
    <location>
        <begin position="154"/>
        <end position="200"/>
    </location>
</feature>
<evidence type="ECO:0000313" key="2">
    <source>
        <dbReference type="EMBL" id="KAL2040314.1"/>
    </source>
</evidence>
<feature type="region of interest" description="Disordered" evidence="1">
    <location>
        <begin position="27"/>
        <end position="53"/>
    </location>
</feature>
<feature type="compositionally biased region" description="Polar residues" evidence="1">
    <location>
        <begin position="28"/>
        <end position="53"/>
    </location>
</feature>